<accession>A0ABR3VJB0</accession>
<evidence type="ECO:0000256" key="1">
    <source>
        <dbReference type="ARBA" id="ARBA00022679"/>
    </source>
</evidence>
<proteinExistence type="predicted"/>
<dbReference type="InterPro" id="IPR002213">
    <property type="entry name" value="UDP_glucos_trans"/>
</dbReference>
<dbReference type="PANTHER" id="PTHR21015:SF22">
    <property type="entry name" value="GLYCOSYLTRANSFERASE"/>
    <property type="match status" value="1"/>
</dbReference>
<dbReference type="EMBL" id="JAZGSY010000063">
    <property type="protein sequence ID" value="KAL1841822.1"/>
    <property type="molecule type" value="Genomic_DNA"/>
</dbReference>
<dbReference type="CDD" id="cd03784">
    <property type="entry name" value="GT1_Gtf-like"/>
    <property type="match status" value="1"/>
</dbReference>
<dbReference type="Pfam" id="PF00201">
    <property type="entry name" value="UDPGT"/>
    <property type="match status" value="1"/>
</dbReference>
<dbReference type="SUPFAM" id="SSF53756">
    <property type="entry name" value="UDP-Glycosyltransferase/glycogen phosphorylase"/>
    <property type="match status" value="1"/>
</dbReference>
<name>A0ABR3VJB0_HUMIN</name>
<gene>
    <name evidence="2" type="ORF">VTJ49DRAFT_6575</name>
</gene>
<dbReference type="Gene3D" id="3.40.50.2000">
    <property type="entry name" value="Glycogen Phosphorylase B"/>
    <property type="match status" value="2"/>
</dbReference>
<comment type="caution">
    <text evidence="2">The sequence shown here is derived from an EMBL/GenBank/DDBJ whole genome shotgun (WGS) entry which is preliminary data.</text>
</comment>
<evidence type="ECO:0000313" key="3">
    <source>
        <dbReference type="Proteomes" id="UP001583172"/>
    </source>
</evidence>
<dbReference type="PANTHER" id="PTHR21015">
    <property type="entry name" value="UDP-N-ACETYLGLUCOSAMINE--N-ACETYLMURAMYL-(PENTAPEPTIDE) PYROPHOSPHORYL-UNDECAPRENOL N-ACETYLGLUCOSAMINE TRANSFERASE 1"/>
    <property type="match status" value="1"/>
</dbReference>
<dbReference type="Proteomes" id="UP001583172">
    <property type="component" value="Unassembled WGS sequence"/>
</dbReference>
<organism evidence="2 3">
    <name type="scientific">Humicola insolens</name>
    <name type="common">Soft-rot fungus</name>
    <dbReference type="NCBI Taxonomy" id="85995"/>
    <lineage>
        <taxon>Eukaryota</taxon>
        <taxon>Fungi</taxon>
        <taxon>Dikarya</taxon>
        <taxon>Ascomycota</taxon>
        <taxon>Pezizomycotina</taxon>
        <taxon>Sordariomycetes</taxon>
        <taxon>Sordariomycetidae</taxon>
        <taxon>Sordariales</taxon>
        <taxon>Chaetomiaceae</taxon>
        <taxon>Mycothermus</taxon>
    </lineage>
</organism>
<protein>
    <recommendedName>
        <fullName evidence="4">Glycosyltransferase</fullName>
    </recommendedName>
</protein>
<evidence type="ECO:0000313" key="2">
    <source>
        <dbReference type="EMBL" id="KAL1841822.1"/>
    </source>
</evidence>
<reference evidence="2 3" key="1">
    <citation type="journal article" date="2024" name="Commun. Biol.">
        <title>Comparative genomic analysis of thermophilic fungi reveals convergent evolutionary adaptations and gene losses.</title>
        <authorList>
            <person name="Steindorff A.S."/>
            <person name="Aguilar-Pontes M.V."/>
            <person name="Robinson A.J."/>
            <person name="Andreopoulos B."/>
            <person name="LaButti K."/>
            <person name="Kuo A."/>
            <person name="Mondo S."/>
            <person name="Riley R."/>
            <person name="Otillar R."/>
            <person name="Haridas S."/>
            <person name="Lipzen A."/>
            <person name="Grimwood J."/>
            <person name="Schmutz J."/>
            <person name="Clum A."/>
            <person name="Reid I.D."/>
            <person name="Moisan M.C."/>
            <person name="Butler G."/>
            <person name="Nguyen T.T.M."/>
            <person name="Dewar K."/>
            <person name="Conant G."/>
            <person name="Drula E."/>
            <person name="Henrissat B."/>
            <person name="Hansel C."/>
            <person name="Singer S."/>
            <person name="Hutchinson M.I."/>
            <person name="de Vries R.P."/>
            <person name="Natvig D.O."/>
            <person name="Powell A.J."/>
            <person name="Tsang A."/>
            <person name="Grigoriev I.V."/>
        </authorList>
    </citation>
    <scope>NUCLEOTIDE SEQUENCE [LARGE SCALE GENOMIC DNA]</scope>
    <source>
        <strain evidence="2 3">CBS 620.91</strain>
    </source>
</reference>
<keyword evidence="1" id="KW-0808">Transferase</keyword>
<keyword evidence="3" id="KW-1185">Reference proteome</keyword>
<sequence>MTQINKPFIVAAAFNASGHTAGLLRISEHLVSRGFPVRFIVGSDFKASMEKIGAEFVENPWRWESVVATKPPEAGQDWIFKHVFGDTTPIAHQILKETLESIRREHPNRQVIILHESMAGAVGPLVYGAPLPEGYSSLPPVINFHPSIYATQHERIPPFGPGFRYDPTPENLALWKTTYEAMEPAMSGVVAYYDGLYKSLGATRPVTGSSPLDVTMHLGDVNILATSPSLEYLIPVPNPKLRFIGGMPVKPLDPAYVYPDWWSTVTTNAALSASSPDKKRVVFVTQGTVHRDYADLILPTLEALADRQDILIIATLGARDASLDEPTPSNASIAEYLPYEAVLPYTDVFVSNAGYGGVMTGVMHGVPMVLAGTVADKAEVCARAEYAGVAVNLGAQRPSSADIRAAVDAVLADDKVKRRAMELRRENEGLDALGTVERIVKELAARDGVLN</sequence>
<evidence type="ECO:0008006" key="4">
    <source>
        <dbReference type="Google" id="ProtNLM"/>
    </source>
</evidence>